<dbReference type="Pfam" id="PF00082">
    <property type="entry name" value="Peptidase_S8"/>
    <property type="match status" value="1"/>
</dbReference>
<evidence type="ECO:0000256" key="12">
    <source>
        <dbReference type="ARBA" id="ARBA00023026"/>
    </source>
</evidence>
<dbReference type="AlphaFoldDB" id="A0A0A1TRD2"/>
<accession>A0A0A1TRD2</accession>
<dbReference type="GO" id="GO:0005576">
    <property type="term" value="C:extracellular region"/>
    <property type="evidence" value="ECO:0007669"/>
    <property type="project" value="UniProtKB-SubCell"/>
</dbReference>
<dbReference type="PANTHER" id="PTHR14218:SF15">
    <property type="entry name" value="TRIPEPTIDYL-PEPTIDASE 1"/>
    <property type="match status" value="1"/>
</dbReference>
<feature type="active site" description="Charge relay system" evidence="15">
    <location>
        <position position="272"/>
    </location>
</feature>
<evidence type="ECO:0000256" key="4">
    <source>
        <dbReference type="ARBA" id="ARBA00012462"/>
    </source>
</evidence>
<dbReference type="InterPro" id="IPR015366">
    <property type="entry name" value="S53_propep"/>
</dbReference>
<evidence type="ECO:0000256" key="9">
    <source>
        <dbReference type="ARBA" id="ARBA00022801"/>
    </source>
</evidence>
<dbReference type="HOGENOM" id="CLU_013783_3_0_1"/>
<dbReference type="InterPro" id="IPR050819">
    <property type="entry name" value="Tripeptidyl-peptidase_I"/>
</dbReference>
<keyword evidence="10 15" id="KW-0720">Serine protease</keyword>
<evidence type="ECO:0000256" key="2">
    <source>
        <dbReference type="ARBA" id="ARBA00002451"/>
    </source>
</evidence>
<feature type="domain" description="Peptidase S53" evidence="17">
    <location>
        <begin position="190"/>
        <end position="575"/>
    </location>
</feature>
<dbReference type="EMBL" id="CDHN01000006">
    <property type="protein sequence ID" value="CEJ93782.1"/>
    <property type="molecule type" value="Genomic_DNA"/>
</dbReference>
<dbReference type="PANTHER" id="PTHR14218">
    <property type="entry name" value="PROTEASE S8 TRIPEPTIDYL PEPTIDASE I CLN2"/>
    <property type="match status" value="1"/>
</dbReference>
<keyword evidence="7 15" id="KW-0479">Metal-binding</keyword>
<dbReference type="CDD" id="cd04056">
    <property type="entry name" value="Peptidases_S53"/>
    <property type="match status" value="1"/>
</dbReference>
<feature type="binding site" evidence="15">
    <location>
        <position position="555"/>
    </location>
    <ligand>
        <name>Ca(2+)</name>
        <dbReference type="ChEBI" id="CHEBI:29108"/>
    </ligand>
</feature>
<comment type="catalytic activity">
    <reaction evidence="1">
        <text>Release of an N-terminal tripeptide from a polypeptide.</text>
        <dbReference type="EC" id="3.4.14.10"/>
    </reaction>
</comment>
<dbReference type="CDD" id="cd11377">
    <property type="entry name" value="Pro-peptidase_S53"/>
    <property type="match status" value="1"/>
</dbReference>
<dbReference type="InterPro" id="IPR023828">
    <property type="entry name" value="Peptidase_S8_Ser-AS"/>
</dbReference>
<feature type="binding site" evidence="15">
    <location>
        <position position="529"/>
    </location>
    <ligand>
        <name>Ca(2+)</name>
        <dbReference type="ChEBI" id="CHEBI:29108"/>
    </ligand>
</feature>
<dbReference type="EC" id="3.4.14.10" evidence="4"/>
<organism evidence="18 19">
    <name type="scientific">[Torrubiella] hemipterigena</name>
    <dbReference type="NCBI Taxonomy" id="1531966"/>
    <lineage>
        <taxon>Eukaryota</taxon>
        <taxon>Fungi</taxon>
        <taxon>Dikarya</taxon>
        <taxon>Ascomycota</taxon>
        <taxon>Pezizomycotina</taxon>
        <taxon>Sordariomycetes</taxon>
        <taxon>Hypocreomycetidae</taxon>
        <taxon>Hypocreales</taxon>
        <taxon>Clavicipitaceae</taxon>
        <taxon>Clavicipitaceae incertae sedis</taxon>
        <taxon>'Torrubiella' clade</taxon>
    </lineage>
</organism>
<comment type="function">
    <text evidence="2">Secreted tripeptidyl-peptidase which degrades proteins at acidic pHs and is involved in virulence.</text>
</comment>
<dbReference type="FunFam" id="3.40.50.200:FF:000015">
    <property type="entry name" value="Tripeptidyl peptidase A"/>
    <property type="match status" value="1"/>
</dbReference>
<feature type="binding site" evidence="15">
    <location>
        <position position="553"/>
    </location>
    <ligand>
        <name>Ca(2+)</name>
        <dbReference type="ChEBI" id="CHEBI:29108"/>
    </ligand>
</feature>
<dbReference type="Proteomes" id="UP000039046">
    <property type="component" value="Unassembled WGS sequence"/>
</dbReference>
<dbReference type="SUPFAM" id="SSF54897">
    <property type="entry name" value="Protease propeptides/inhibitors"/>
    <property type="match status" value="1"/>
</dbReference>
<keyword evidence="11 15" id="KW-0106">Calcium</keyword>
<keyword evidence="6 15" id="KW-0645">Protease</keyword>
<reference evidence="18 19" key="1">
    <citation type="journal article" date="2015" name="Genome Announc.">
        <title>Draft Genome Sequence and Gene Annotation of the Entomopathogenic Fungus Verticillium hemipterigenum.</title>
        <authorList>
            <person name="Horn F."/>
            <person name="Habel A."/>
            <person name="Scharf D.H."/>
            <person name="Dworschak J."/>
            <person name="Brakhage A.A."/>
            <person name="Guthke R."/>
            <person name="Hertweck C."/>
            <person name="Linde J."/>
        </authorList>
    </citation>
    <scope>NUCLEOTIDE SEQUENCE [LARGE SCALE GENOMIC DNA]</scope>
</reference>
<dbReference type="MEROPS" id="S53.010"/>
<keyword evidence="9 15" id="KW-0378">Hydrolase</keyword>
<feature type="chain" id="PRO_5001979893" description="tripeptidyl-peptidase II" evidence="16">
    <location>
        <begin position="18"/>
        <end position="576"/>
    </location>
</feature>
<keyword evidence="8 16" id="KW-0732">Signal</keyword>
<keyword evidence="19" id="KW-1185">Reference proteome</keyword>
<feature type="active site" description="Charge relay system" evidence="15">
    <location>
        <position position="268"/>
    </location>
</feature>
<evidence type="ECO:0000313" key="19">
    <source>
        <dbReference type="Proteomes" id="UP000039046"/>
    </source>
</evidence>
<dbReference type="GO" id="GO:0008240">
    <property type="term" value="F:tripeptidyl-peptidase activity"/>
    <property type="evidence" value="ECO:0007669"/>
    <property type="project" value="UniProtKB-EC"/>
</dbReference>
<evidence type="ECO:0000256" key="11">
    <source>
        <dbReference type="ARBA" id="ARBA00022837"/>
    </source>
</evidence>
<dbReference type="InterPro" id="IPR030400">
    <property type="entry name" value="Sedolisin_dom"/>
</dbReference>
<keyword evidence="5" id="KW-0964">Secreted</keyword>
<evidence type="ECO:0000256" key="3">
    <source>
        <dbReference type="ARBA" id="ARBA00004239"/>
    </source>
</evidence>
<name>A0A0A1TRD2_9HYPO</name>
<keyword evidence="13" id="KW-0865">Zymogen</keyword>
<gene>
    <name evidence="18" type="ORF">VHEMI09351</name>
</gene>
<dbReference type="GO" id="GO:0046872">
    <property type="term" value="F:metal ion binding"/>
    <property type="evidence" value="ECO:0007669"/>
    <property type="project" value="UniProtKB-UniRule"/>
</dbReference>
<dbReference type="SMART" id="SM00944">
    <property type="entry name" value="Pro-kuma_activ"/>
    <property type="match status" value="1"/>
</dbReference>
<feature type="active site" description="Charge relay system" evidence="15">
    <location>
        <position position="486"/>
    </location>
</feature>
<dbReference type="GO" id="GO:0006508">
    <property type="term" value="P:proteolysis"/>
    <property type="evidence" value="ECO:0007669"/>
    <property type="project" value="UniProtKB-KW"/>
</dbReference>
<keyword evidence="12" id="KW-0843">Virulence</keyword>
<evidence type="ECO:0000256" key="15">
    <source>
        <dbReference type="PROSITE-ProRule" id="PRU01032"/>
    </source>
</evidence>
<evidence type="ECO:0000256" key="6">
    <source>
        <dbReference type="ARBA" id="ARBA00022670"/>
    </source>
</evidence>
<feature type="signal peptide" evidence="16">
    <location>
        <begin position="1"/>
        <end position="17"/>
    </location>
</feature>
<dbReference type="InterPro" id="IPR036852">
    <property type="entry name" value="Peptidase_S8/S53_dom_sf"/>
</dbReference>
<evidence type="ECO:0000256" key="16">
    <source>
        <dbReference type="SAM" id="SignalP"/>
    </source>
</evidence>
<feature type="binding site" evidence="15">
    <location>
        <position position="530"/>
    </location>
    <ligand>
        <name>Ca(2+)</name>
        <dbReference type="ChEBI" id="CHEBI:29108"/>
    </ligand>
</feature>
<evidence type="ECO:0000256" key="7">
    <source>
        <dbReference type="ARBA" id="ARBA00022723"/>
    </source>
</evidence>
<evidence type="ECO:0000256" key="10">
    <source>
        <dbReference type="ARBA" id="ARBA00022825"/>
    </source>
</evidence>
<sequence>MYSISFLMAALVSSATARSLILEYVAELPQGWTVANKAVDTGKNINFKIALRQPAADQIAAPPGAQHLTADQVRALQAPDAKDAAAVLQWLAANSITNVKQNNDIISVSTSVEKAEKLLEAKFAHYDFDNQATLLRTNQYAIPENLKGAIDFIYPITHFMDPVRRSAVEQDAAPTQAVLDSVNAASCLLSVTPECIKSLYNVKYKAPDTEPKNRLAVAGYLNEHGNHADNDDFFKTFAPKLYAAGYNFSVELVNGGQNPDTPHTGTGEAMLDLEYAMALAYPSATTFYSTGGLGGKLDDSGNLGASDNEPYLEFIQYLLNKGDDEIPHVLSTSYGDDELTVPETYARRVCDLYGLLTKRGVSVIHSSGDGGAAGGRDSNCRSKDGKHTEIAMATFPASCPWVTAIGGVTNTAEPPSGVDFSSGGFSKYFTRPTWQDKVVPAYQKAIGGLMDGYYPKDGRGIPDFSAVATNFAVIFGGMPSLIGGTSASAPLISGLISLVNDARLRKGKQSIGFLNEIMYSDKVRAVLQDITTGTSKSCSFSTGKPGGWPAKKGWDAITGLGVPKDFEKFLAVLVDA</sequence>
<evidence type="ECO:0000256" key="8">
    <source>
        <dbReference type="ARBA" id="ARBA00022729"/>
    </source>
</evidence>
<dbReference type="InterPro" id="IPR000209">
    <property type="entry name" value="Peptidase_S8/S53_dom"/>
</dbReference>
<evidence type="ECO:0000259" key="17">
    <source>
        <dbReference type="PROSITE" id="PS51695"/>
    </source>
</evidence>
<comment type="cofactor">
    <cofactor evidence="15">
        <name>Ca(2+)</name>
        <dbReference type="ChEBI" id="CHEBI:29108"/>
    </cofactor>
    <text evidence="15">Binds 1 Ca(2+) ion per subunit.</text>
</comment>
<dbReference type="STRING" id="1531966.A0A0A1TRD2"/>
<evidence type="ECO:0000256" key="1">
    <source>
        <dbReference type="ARBA" id="ARBA00001910"/>
    </source>
</evidence>
<dbReference type="PROSITE" id="PS00138">
    <property type="entry name" value="SUBTILASE_SER"/>
    <property type="match status" value="1"/>
</dbReference>
<dbReference type="Pfam" id="PF09286">
    <property type="entry name" value="Pro-kuma_activ"/>
    <property type="match status" value="1"/>
</dbReference>
<dbReference type="SUPFAM" id="SSF52743">
    <property type="entry name" value="Subtilisin-like"/>
    <property type="match status" value="1"/>
</dbReference>
<protein>
    <recommendedName>
        <fullName evidence="4">tripeptidyl-peptidase II</fullName>
        <ecNumber evidence="4">3.4.14.10</ecNumber>
    </recommendedName>
</protein>
<dbReference type="PROSITE" id="PS51695">
    <property type="entry name" value="SEDOLISIN"/>
    <property type="match status" value="1"/>
</dbReference>
<evidence type="ECO:0000256" key="14">
    <source>
        <dbReference type="ARBA" id="ARBA00023180"/>
    </source>
</evidence>
<evidence type="ECO:0000256" key="5">
    <source>
        <dbReference type="ARBA" id="ARBA00022525"/>
    </source>
</evidence>
<proteinExistence type="predicted"/>
<evidence type="ECO:0000256" key="13">
    <source>
        <dbReference type="ARBA" id="ARBA00023145"/>
    </source>
</evidence>
<dbReference type="GO" id="GO:0004252">
    <property type="term" value="F:serine-type endopeptidase activity"/>
    <property type="evidence" value="ECO:0007669"/>
    <property type="project" value="UniProtKB-UniRule"/>
</dbReference>
<dbReference type="OrthoDB" id="409122at2759"/>
<keyword evidence="14" id="KW-0325">Glycoprotein</keyword>
<comment type="subcellular location">
    <subcellularLocation>
        <location evidence="3">Secreted</location>
        <location evidence="3">Extracellular space</location>
    </subcellularLocation>
</comment>
<dbReference type="Gene3D" id="3.40.50.200">
    <property type="entry name" value="Peptidase S8/S53 domain"/>
    <property type="match status" value="1"/>
</dbReference>
<evidence type="ECO:0000313" key="18">
    <source>
        <dbReference type="EMBL" id="CEJ93782.1"/>
    </source>
</evidence>